<name>A0ABW7RF06_9ACTN</name>
<sequence length="151" mass="16823">MDRLNAAERADTWFGHGERKHHVHISHALIALGGTGRARESQNWALSLSGATTSMAFTLLRIDAAACLHRDGDTEQACRTAAGARRALPPSYSTRLTHERARDLLRSIPVQHHVSQPYENSRHPLHETRPSSGRLMFARRLPPIRAMARAP</sequence>
<accession>A0ABW7RF06</accession>
<organism evidence="1 2">
    <name type="scientific">Streptomyces celluloflavus</name>
    <dbReference type="NCBI Taxonomy" id="58344"/>
    <lineage>
        <taxon>Bacteria</taxon>
        <taxon>Bacillati</taxon>
        <taxon>Actinomycetota</taxon>
        <taxon>Actinomycetes</taxon>
        <taxon>Kitasatosporales</taxon>
        <taxon>Streptomycetaceae</taxon>
        <taxon>Streptomyces</taxon>
    </lineage>
</organism>
<comment type="caution">
    <text evidence="1">The sequence shown here is derived from an EMBL/GenBank/DDBJ whole genome shotgun (WGS) entry which is preliminary data.</text>
</comment>
<gene>
    <name evidence="1" type="ORF">ACH4GP_16875</name>
</gene>
<dbReference type="EMBL" id="JBIRGH010000009">
    <property type="protein sequence ID" value="MFH8586063.1"/>
    <property type="molecule type" value="Genomic_DNA"/>
</dbReference>
<evidence type="ECO:0000313" key="1">
    <source>
        <dbReference type="EMBL" id="MFH8586063.1"/>
    </source>
</evidence>
<dbReference type="Proteomes" id="UP001610990">
    <property type="component" value="Unassembled WGS sequence"/>
</dbReference>
<protein>
    <submittedName>
        <fullName evidence="1">Uncharacterized protein</fullName>
    </submittedName>
</protein>
<proteinExistence type="predicted"/>
<dbReference type="RefSeq" id="WP_397673082.1">
    <property type="nucleotide sequence ID" value="NZ_JBIRGH010000009.1"/>
</dbReference>
<reference evidence="1 2" key="1">
    <citation type="submission" date="2024-10" db="EMBL/GenBank/DDBJ databases">
        <title>The Natural Products Discovery Center: Release of the First 8490 Sequenced Strains for Exploring Actinobacteria Biosynthetic Diversity.</title>
        <authorList>
            <person name="Kalkreuter E."/>
            <person name="Kautsar S.A."/>
            <person name="Yang D."/>
            <person name="Bader C.D."/>
            <person name="Teijaro C.N."/>
            <person name="Fluegel L."/>
            <person name="Davis C.M."/>
            <person name="Simpson J.R."/>
            <person name="Lauterbach L."/>
            <person name="Steele A.D."/>
            <person name="Gui C."/>
            <person name="Meng S."/>
            <person name="Li G."/>
            <person name="Viehrig K."/>
            <person name="Ye F."/>
            <person name="Su P."/>
            <person name="Kiefer A.F."/>
            <person name="Nichols A."/>
            <person name="Cepeda A.J."/>
            <person name="Yan W."/>
            <person name="Fan B."/>
            <person name="Jiang Y."/>
            <person name="Adhikari A."/>
            <person name="Zheng C.-J."/>
            <person name="Schuster L."/>
            <person name="Cowan T.M."/>
            <person name="Smanski M.J."/>
            <person name="Chevrette M.G."/>
            <person name="De Carvalho L.P.S."/>
            <person name="Shen B."/>
        </authorList>
    </citation>
    <scope>NUCLEOTIDE SEQUENCE [LARGE SCALE GENOMIC DNA]</scope>
    <source>
        <strain evidence="1 2">NPDC018013</strain>
    </source>
</reference>
<evidence type="ECO:0000313" key="2">
    <source>
        <dbReference type="Proteomes" id="UP001610990"/>
    </source>
</evidence>
<keyword evidence="2" id="KW-1185">Reference proteome</keyword>